<dbReference type="RefSeq" id="WP_008542900.1">
    <property type="nucleotide sequence ID" value="NZ_JH604993.1"/>
</dbReference>
<evidence type="ECO:0000259" key="3">
    <source>
        <dbReference type="SMART" id="SM00722"/>
    </source>
</evidence>
<dbReference type="PATRIC" id="fig|762967.3.peg.1407"/>
<sequence length="465" mass="50515">MPTIARHAVNTPAARRLRALGGVGVRALKASSGLLSFLFSSVILSVAIGFLSLTAAPTLHAETFVVDSTTALDDALIEAFDGDEIVLKPGHYQLQPVIESAIVMRGEGNADDIVIEGPGKGAVVTVRVPGVRLENFTVKGYGSDLYAKDAGVRVMDGADGIVIRGLVIEGPGFGVRADRLEGLVLEGTSITGDAKMHVLDRGDGVFLNYVKRPKLTENRVRNVRDGFYFENVEESYCEGNFFTGAQYGIHWMYTRGDFATKNRAAGVRGGYALMSSRGVTLKDSETSGNIEFGVLVNVCEGCVVDGNRIRDVHNPKGNPALDTEGKGIHIYGPGTSKIHGNQVLHSDIGIGVAMGGEGNVLWENAFIDNGIQVRYVGETPLEWSFEGRGNFWSTHMTWDVDHDGIADTPYQPNDSLDRIFWIYPEARFLMESPVVALLRWLADQFEIDRGKGVTDSHPLASWEVR</sequence>
<comment type="caution">
    <text evidence="4">The sequence shown here is derived from an EMBL/GenBank/DDBJ whole genome shotgun (WGS) entry which is preliminary data.</text>
</comment>
<dbReference type="OrthoDB" id="9767990at2"/>
<dbReference type="Pfam" id="PF05048">
    <property type="entry name" value="NosD"/>
    <property type="match status" value="1"/>
</dbReference>
<dbReference type="PANTHER" id="PTHR22990">
    <property type="entry name" value="F-BOX ONLY PROTEIN"/>
    <property type="match status" value="1"/>
</dbReference>
<dbReference type="InterPro" id="IPR026464">
    <property type="entry name" value="NosD_copper_fam"/>
</dbReference>
<dbReference type="InterPro" id="IPR012334">
    <property type="entry name" value="Pectin_lyas_fold"/>
</dbReference>
<feature type="transmembrane region" description="Helical" evidence="2">
    <location>
        <begin position="34"/>
        <end position="53"/>
    </location>
</feature>
<name>H3KGB0_9BURK</name>
<dbReference type="EMBL" id="AFBQ01000268">
    <property type="protein sequence ID" value="EHY30842.1"/>
    <property type="molecule type" value="Genomic_DNA"/>
</dbReference>
<dbReference type="NCBIfam" id="TIGR04247">
    <property type="entry name" value="NosD_copper_fam"/>
    <property type="match status" value="1"/>
</dbReference>
<keyword evidence="2" id="KW-0812">Transmembrane</keyword>
<keyword evidence="5" id="KW-1185">Reference proteome</keyword>
<dbReference type="Proteomes" id="UP000004956">
    <property type="component" value="Unassembled WGS sequence"/>
</dbReference>
<dbReference type="SMART" id="SM00722">
    <property type="entry name" value="CASH"/>
    <property type="match status" value="2"/>
</dbReference>
<evidence type="ECO:0000313" key="5">
    <source>
        <dbReference type="Proteomes" id="UP000004956"/>
    </source>
</evidence>
<proteinExistence type="predicted"/>
<protein>
    <submittedName>
        <fullName evidence="4">Periplasmic copper-binding protein</fullName>
    </submittedName>
</protein>
<dbReference type="SUPFAM" id="SSF51126">
    <property type="entry name" value="Pectin lyase-like"/>
    <property type="match status" value="1"/>
</dbReference>
<dbReference type="Gene3D" id="2.160.20.10">
    <property type="entry name" value="Single-stranded right-handed beta-helix, Pectin lyase-like"/>
    <property type="match status" value="1"/>
</dbReference>
<dbReference type="HOGENOM" id="CLU_041882_0_1_4"/>
<feature type="domain" description="Carbohydrate-binding/sugar hydrolysis" evidence="3">
    <location>
        <begin position="275"/>
        <end position="408"/>
    </location>
</feature>
<dbReference type="InterPro" id="IPR007742">
    <property type="entry name" value="NosD_dom"/>
</dbReference>
<gene>
    <name evidence="4" type="ORF">HMPREF9440_01789</name>
</gene>
<evidence type="ECO:0000256" key="1">
    <source>
        <dbReference type="ARBA" id="ARBA00022737"/>
    </source>
</evidence>
<dbReference type="STRING" id="762967.HMPREF9440_01789"/>
<dbReference type="PANTHER" id="PTHR22990:SF15">
    <property type="entry name" value="F-BOX ONLY PROTEIN 10"/>
    <property type="match status" value="1"/>
</dbReference>
<keyword evidence="2" id="KW-1133">Transmembrane helix</keyword>
<dbReference type="InterPro" id="IPR051550">
    <property type="entry name" value="SCF-Subunits/Alg-Epimerases"/>
</dbReference>
<keyword evidence="2" id="KW-0472">Membrane</keyword>
<keyword evidence="1" id="KW-0677">Repeat</keyword>
<feature type="domain" description="Carbohydrate-binding/sugar hydrolysis" evidence="3">
    <location>
        <begin position="87"/>
        <end position="230"/>
    </location>
</feature>
<dbReference type="SMART" id="SM00710">
    <property type="entry name" value="PbH1"/>
    <property type="match status" value="5"/>
</dbReference>
<dbReference type="InterPro" id="IPR011050">
    <property type="entry name" value="Pectin_lyase_fold/virulence"/>
</dbReference>
<dbReference type="InterPro" id="IPR006626">
    <property type="entry name" value="PbH1"/>
</dbReference>
<dbReference type="InterPro" id="IPR006633">
    <property type="entry name" value="Carb-bd_sugar_hydrolysis-dom"/>
</dbReference>
<evidence type="ECO:0000313" key="4">
    <source>
        <dbReference type="EMBL" id="EHY30842.1"/>
    </source>
</evidence>
<accession>H3KGB0</accession>
<organism evidence="4 5">
    <name type="scientific">Sutterella parvirubra YIT 11816</name>
    <dbReference type="NCBI Taxonomy" id="762967"/>
    <lineage>
        <taxon>Bacteria</taxon>
        <taxon>Pseudomonadati</taxon>
        <taxon>Pseudomonadota</taxon>
        <taxon>Betaproteobacteria</taxon>
        <taxon>Burkholderiales</taxon>
        <taxon>Sutterellaceae</taxon>
        <taxon>Sutterella</taxon>
    </lineage>
</organism>
<dbReference type="AlphaFoldDB" id="H3KGB0"/>
<reference evidence="4 5" key="1">
    <citation type="submission" date="2011-11" db="EMBL/GenBank/DDBJ databases">
        <authorList>
            <person name="Weinstock G."/>
            <person name="Sodergren E."/>
            <person name="Clifton S."/>
            <person name="Fulton L."/>
            <person name="Fulton B."/>
            <person name="Courtney L."/>
            <person name="Fronick C."/>
            <person name="Harrison M."/>
            <person name="Strong C."/>
            <person name="Farmer C."/>
            <person name="Delahaunty K."/>
            <person name="Markovic C."/>
            <person name="Hall O."/>
            <person name="Minx P."/>
            <person name="Tomlinson C."/>
            <person name="Mitreva M."/>
            <person name="Hou S."/>
            <person name="Chen J."/>
            <person name="Wollam A."/>
            <person name="Pepin K.H."/>
            <person name="Johnson M."/>
            <person name="Bhonagiri V."/>
            <person name="Zhang X."/>
            <person name="Suruliraj S."/>
            <person name="Warren W."/>
            <person name="Chinwalla A."/>
            <person name="Mardis E.R."/>
            <person name="Wilson R.K."/>
        </authorList>
    </citation>
    <scope>NUCLEOTIDE SEQUENCE [LARGE SCALE GENOMIC DNA]</scope>
    <source>
        <strain evidence="4 5">YIT 11816</strain>
    </source>
</reference>
<evidence type="ECO:0000256" key="2">
    <source>
        <dbReference type="SAM" id="Phobius"/>
    </source>
</evidence>